<sequence>MNNKFFKTILIVTLCFTQFTFAEIPKELLYQLPKNIDSTQLATIEGFQETSTPLKFIKARIYINQINGKSTLNQSKDWNKTYSILPTQTTVHFTSDAQQLFSSGELNFTAQTGQKYQIKTNQADKNSYKQGIQFWIENLTTGEVITEKQFAHTVANQPQQNYVPVIINK</sequence>
<feature type="chain" id="PRO_5032319470" evidence="1">
    <location>
        <begin position="23"/>
        <end position="169"/>
    </location>
</feature>
<accession>A0A833PDK9</accession>
<feature type="signal peptide" evidence="1">
    <location>
        <begin position="1"/>
        <end position="22"/>
    </location>
</feature>
<evidence type="ECO:0000256" key="1">
    <source>
        <dbReference type="SAM" id="SignalP"/>
    </source>
</evidence>
<proteinExistence type="predicted"/>
<protein>
    <submittedName>
        <fullName evidence="2">Uncharacterized protein</fullName>
    </submittedName>
</protein>
<gene>
    <name evidence="2" type="ORF">GAK29_03172</name>
</gene>
<reference evidence="3" key="1">
    <citation type="journal article" date="2020" name="MBio">
        <title>Horizontal gene transfer to a defensive symbiont with a reduced genome amongst a multipartite beetle microbiome.</title>
        <authorList>
            <person name="Waterworth S.C."/>
            <person name="Florez L.V."/>
            <person name="Rees E.R."/>
            <person name="Hertweck C."/>
            <person name="Kaltenpoth M."/>
            <person name="Kwan J.C."/>
        </authorList>
    </citation>
    <scope>NUCLEOTIDE SEQUENCE [LARGE SCALE GENOMIC DNA]</scope>
</reference>
<comment type="caution">
    <text evidence="2">The sequence shown here is derived from an EMBL/GenBank/DDBJ whole genome shotgun (WGS) entry which is preliminary data.</text>
</comment>
<evidence type="ECO:0000313" key="3">
    <source>
        <dbReference type="Proteomes" id="UP000490535"/>
    </source>
</evidence>
<dbReference type="AlphaFoldDB" id="A0A833PDK9"/>
<name>A0A833PDK9_ACIBZ</name>
<evidence type="ECO:0000313" key="2">
    <source>
        <dbReference type="EMBL" id="KAF1022553.1"/>
    </source>
</evidence>
<keyword evidence="1" id="KW-0732">Signal</keyword>
<organism evidence="2 3">
    <name type="scientific">Acinetobacter bereziniae</name>
    <name type="common">Acinetobacter genomosp. 10</name>
    <dbReference type="NCBI Taxonomy" id="106648"/>
    <lineage>
        <taxon>Bacteria</taxon>
        <taxon>Pseudomonadati</taxon>
        <taxon>Pseudomonadota</taxon>
        <taxon>Gammaproteobacteria</taxon>
        <taxon>Moraxellales</taxon>
        <taxon>Moraxellaceae</taxon>
        <taxon>Acinetobacter</taxon>
    </lineage>
</organism>
<dbReference type="EMBL" id="WNDP01000090">
    <property type="protein sequence ID" value="KAF1022553.1"/>
    <property type="molecule type" value="Genomic_DNA"/>
</dbReference>
<dbReference type="Proteomes" id="UP000490535">
    <property type="component" value="Unassembled WGS sequence"/>
</dbReference>